<comment type="similarity">
    <text evidence="1 2">Belongs to the outer membrane factor (OMF) (TC 1.B.17) family.</text>
</comment>
<evidence type="ECO:0000313" key="4">
    <source>
        <dbReference type="Proteomes" id="UP000182427"/>
    </source>
</evidence>
<name>A0A1G7JUA9_9BACT</name>
<keyword evidence="2" id="KW-0564">Palmitate</keyword>
<dbReference type="NCBIfam" id="TIGR01845">
    <property type="entry name" value="outer_NodT"/>
    <property type="match status" value="1"/>
</dbReference>
<dbReference type="Pfam" id="PF02321">
    <property type="entry name" value="OEP"/>
    <property type="match status" value="2"/>
</dbReference>
<proteinExistence type="inferred from homology"/>
<dbReference type="OrthoDB" id="9783163at2"/>
<evidence type="ECO:0000313" key="3">
    <source>
        <dbReference type="EMBL" id="SDF28526.1"/>
    </source>
</evidence>
<dbReference type="InterPro" id="IPR003423">
    <property type="entry name" value="OMP_efflux"/>
</dbReference>
<dbReference type="PANTHER" id="PTHR30203">
    <property type="entry name" value="OUTER MEMBRANE CATION EFFLUX PROTEIN"/>
    <property type="match status" value="1"/>
</dbReference>
<comment type="subcellular location">
    <subcellularLocation>
        <location evidence="2">Cell membrane</location>
        <topology evidence="2">Lipid-anchor</topology>
    </subcellularLocation>
</comment>
<dbReference type="AlphaFoldDB" id="A0A1G7JUA9"/>
<keyword evidence="2" id="KW-0449">Lipoprotein</keyword>
<accession>A0A1G7JUA9</accession>
<sequence length="480" mass="52194">MWKSADSNQLLHRAGRAAAAAILVLLIVGCKVGPNYARPAVTTPQAYRGALAPAIANEASIAEQDWRTIFMDPVLQSLVDEALKNNLDLKIAAQRILEAQAQVSIIRSQQLPTVGAGGSFSALQLPAGLANKNADGTSNDFIRGGGFSASAAWNLDFWGLYRRQTEAARAELLQTEWAQRATRASLIEELATAYFQLRSLDSQLEITQNTIKAREDSLHLTQSLEQYGAGSRADTRQAEELLHTAQANLPEIRRQIAIQENAISVLLGHNPDGVQRGLTVTEQPHPESVPAGLPSELLERRPDILKAEAELIAANARVGVAKAQFFPQISLTSMGGSASNQLQSIFEGKNAYWYAAGSLTQPIFAGGRITSNYKYSQAQQQEMLASYQKAILNAFKDVSNSLVTYRETQNRREEQHQVVISASDAVRLARLRYSGGNTSYLEVLTTDTDLYDAQLKLAQAEAQEAGSLVNLYAALGGGWK</sequence>
<dbReference type="RefSeq" id="WP_083344964.1">
    <property type="nucleotide sequence ID" value="NZ_LT629690.1"/>
</dbReference>
<reference evidence="3 4" key="1">
    <citation type="submission" date="2016-10" db="EMBL/GenBank/DDBJ databases">
        <authorList>
            <person name="de Groot N.N."/>
        </authorList>
    </citation>
    <scope>NUCLEOTIDE SEQUENCE [LARGE SCALE GENOMIC DNA]</scope>
    <source>
        <strain evidence="3 4">GAS232</strain>
    </source>
</reference>
<evidence type="ECO:0000256" key="1">
    <source>
        <dbReference type="ARBA" id="ARBA00007613"/>
    </source>
</evidence>
<gene>
    <name evidence="3" type="ORF">SAMN05444167_1951</name>
</gene>
<keyword evidence="2" id="KW-0812">Transmembrane</keyword>
<dbReference type="PANTHER" id="PTHR30203:SF33">
    <property type="entry name" value="BLR4455 PROTEIN"/>
    <property type="match status" value="1"/>
</dbReference>
<dbReference type="PROSITE" id="PS51257">
    <property type="entry name" value="PROKAR_LIPOPROTEIN"/>
    <property type="match status" value="1"/>
</dbReference>
<dbReference type="Gene3D" id="1.20.1600.10">
    <property type="entry name" value="Outer membrane efflux proteins (OEP)"/>
    <property type="match status" value="1"/>
</dbReference>
<dbReference type="GO" id="GO:0005886">
    <property type="term" value="C:plasma membrane"/>
    <property type="evidence" value="ECO:0007669"/>
    <property type="project" value="UniProtKB-SubCell"/>
</dbReference>
<dbReference type="SUPFAM" id="SSF56954">
    <property type="entry name" value="Outer membrane efflux proteins (OEP)"/>
    <property type="match status" value="1"/>
</dbReference>
<protein>
    <submittedName>
        <fullName evidence="3">Outer membrane protein, multidrug efflux system</fullName>
    </submittedName>
</protein>
<dbReference type="InterPro" id="IPR010131">
    <property type="entry name" value="MdtP/NodT-like"/>
</dbReference>
<dbReference type="Gene3D" id="2.20.200.10">
    <property type="entry name" value="Outer membrane efflux proteins (OEP)"/>
    <property type="match status" value="1"/>
</dbReference>
<dbReference type="Proteomes" id="UP000182427">
    <property type="component" value="Chromosome I"/>
</dbReference>
<keyword evidence="2" id="KW-0472">Membrane</keyword>
<evidence type="ECO:0000256" key="2">
    <source>
        <dbReference type="RuleBase" id="RU362097"/>
    </source>
</evidence>
<keyword evidence="2" id="KW-1134">Transmembrane beta strand</keyword>
<dbReference type="GO" id="GO:0015562">
    <property type="term" value="F:efflux transmembrane transporter activity"/>
    <property type="evidence" value="ECO:0007669"/>
    <property type="project" value="InterPro"/>
</dbReference>
<keyword evidence="4" id="KW-1185">Reference proteome</keyword>
<organism evidence="3 4">
    <name type="scientific">Terriglobus roseus</name>
    <dbReference type="NCBI Taxonomy" id="392734"/>
    <lineage>
        <taxon>Bacteria</taxon>
        <taxon>Pseudomonadati</taxon>
        <taxon>Acidobacteriota</taxon>
        <taxon>Terriglobia</taxon>
        <taxon>Terriglobales</taxon>
        <taxon>Acidobacteriaceae</taxon>
        <taxon>Terriglobus</taxon>
    </lineage>
</organism>
<dbReference type="EMBL" id="LT629690">
    <property type="protein sequence ID" value="SDF28526.1"/>
    <property type="molecule type" value="Genomic_DNA"/>
</dbReference>